<evidence type="ECO:0000313" key="6">
    <source>
        <dbReference type="EMBL" id="EKC80795.1"/>
    </source>
</evidence>
<dbReference type="EMBL" id="AJWY01000717">
    <property type="protein sequence ID" value="EKC80795.1"/>
    <property type="molecule type" value="Genomic_DNA"/>
</dbReference>
<dbReference type="GO" id="GO:0005737">
    <property type="term" value="C:cytoplasm"/>
    <property type="evidence" value="ECO:0007669"/>
    <property type="project" value="TreeGrafter"/>
</dbReference>
<organism evidence="6">
    <name type="scientific">human gut metagenome</name>
    <dbReference type="NCBI Taxonomy" id="408170"/>
    <lineage>
        <taxon>unclassified sequences</taxon>
        <taxon>metagenomes</taxon>
        <taxon>organismal metagenomes</taxon>
    </lineage>
</organism>
<evidence type="ECO:0000256" key="2">
    <source>
        <dbReference type="ARBA" id="ARBA00022737"/>
    </source>
</evidence>
<keyword evidence="1" id="KW-0479">Metal-binding</keyword>
<dbReference type="PANTHER" id="PTHR43096">
    <property type="entry name" value="DNAJ HOMOLOG 1, MITOCHONDRIAL-RELATED"/>
    <property type="match status" value="1"/>
</dbReference>
<feature type="non-terminal residue" evidence="6">
    <location>
        <position position="1"/>
    </location>
</feature>
<keyword evidence="2" id="KW-0677">Repeat</keyword>
<dbReference type="Pfam" id="PF01556">
    <property type="entry name" value="DnaJ_C"/>
    <property type="match status" value="1"/>
</dbReference>
<dbReference type="AlphaFoldDB" id="K1URB2"/>
<gene>
    <name evidence="6" type="ORF">LEA_01012</name>
</gene>
<dbReference type="GO" id="GO:0051082">
    <property type="term" value="F:unfolded protein binding"/>
    <property type="evidence" value="ECO:0007669"/>
    <property type="project" value="InterPro"/>
</dbReference>
<feature type="domain" description="Chaperone DnaJ C-terminal" evidence="5">
    <location>
        <begin position="2"/>
        <end position="67"/>
    </location>
</feature>
<dbReference type="InterPro" id="IPR002939">
    <property type="entry name" value="DnaJ_C"/>
</dbReference>
<evidence type="ECO:0000256" key="1">
    <source>
        <dbReference type="ARBA" id="ARBA00022723"/>
    </source>
</evidence>
<comment type="caution">
    <text evidence="6">The sequence shown here is derived from an EMBL/GenBank/DDBJ whole genome shotgun (WGS) entry which is preliminary data.</text>
</comment>
<evidence type="ECO:0000259" key="5">
    <source>
        <dbReference type="Pfam" id="PF01556"/>
    </source>
</evidence>
<dbReference type="Gene3D" id="2.60.260.20">
    <property type="entry name" value="Urease metallochaperone UreE, N-terminal domain"/>
    <property type="match status" value="1"/>
</dbReference>
<dbReference type="InterPro" id="IPR008971">
    <property type="entry name" value="HSP40/DnaJ_pept-bd"/>
</dbReference>
<keyword evidence="3" id="KW-0863">Zinc-finger</keyword>
<protein>
    <submittedName>
        <fullName evidence="6">Chaperone protein DnaJ</fullName>
    </submittedName>
</protein>
<dbReference type="SUPFAM" id="SSF49493">
    <property type="entry name" value="HSP40/DnaJ peptide-binding domain"/>
    <property type="match status" value="1"/>
</dbReference>
<dbReference type="GO" id="GO:0008270">
    <property type="term" value="F:zinc ion binding"/>
    <property type="evidence" value="ECO:0007669"/>
    <property type="project" value="UniProtKB-KW"/>
</dbReference>
<dbReference type="GO" id="GO:0042026">
    <property type="term" value="P:protein refolding"/>
    <property type="evidence" value="ECO:0007669"/>
    <property type="project" value="TreeGrafter"/>
</dbReference>
<dbReference type="CDD" id="cd10747">
    <property type="entry name" value="DnaJ_C"/>
    <property type="match status" value="1"/>
</dbReference>
<sequence length="107" mass="11441">IHNLNITVPTALLGGSVEVPTVDGRARIKIAPGTPAGKVLRLAGKGLPDVNGYGRGDILVVVDVTVPAKLNAEEKRLVEQLAAQPSFQRAEASKGHNIFDRMKSFFR</sequence>
<reference evidence="6" key="1">
    <citation type="journal article" date="2013" name="Environ. Microbiol.">
        <title>Microbiota from the distal guts of lean and obese adolescents exhibit partial functional redundancy besides clear differences in community structure.</title>
        <authorList>
            <person name="Ferrer M."/>
            <person name="Ruiz A."/>
            <person name="Lanza F."/>
            <person name="Haange S.B."/>
            <person name="Oberbach A."/>
            <person name="Till H."/>
            <person name="Bargiela R."/>
            <person name="Campoy C."/>
            <person name="Segura M.T."/>
            <person name="Richter M."/>
            <person name="von Bergen M."/>
            <person name="Seifert J."/>
            <person name="Suarez A."/>
        </authorList>
    </citation>
    <scope>NUCLEOTIDE SEQUENCE</scope>
</reference>
<keyword evidence="4" id="KW-0862">Zinc</keyword>
<evidence type="ECO:0000256" key="4">
    <source>
        <dbReference type="ARBA" id="ARBA00022833"/>
    </source>
</evidence>
<dbReference type="PANTHER" id="PTHR43096:SF48">
    <property type="entry name" value="CHAPERONE PROTEIN DNAJ"/>
    <property type="match status" value="1"/>
</dbReference>
<evidence type="ECO:0000256" key="3">
    <source>
        <dbReference type="ARBA" id="ARBA00022771"/>
    </source>
</evidence>
<accession>K1URB2</accession>
<dbReference type="FunFam" id="2.60.260.20:FF:000005">
    <property type="entry name" value="Chaperone protein dnaJ 1, mitochondrial"/>
    <property type="match status" value="1"/>
</dbReference>
<name>K1URB2_9ZZZZ</name>
<proteinExistence type="predicted"/>